<evidence type="ECO:0000256" key="1">
    <source>
        <dbReference type="SAM" id="SignalP"/>
    </source>
</evidence>
<name>A0ABP1BDR8_9BRYO</name>
<dbReference type="InterPro" id="IPR002816">
    <property type="entry name" value="TraB/PrgY/GumN_fam"/>
</dbReference>
<accession>A0ABP1BDR8</accession>
<keyword evidence="1" id="KW-0732">Signal</keyword>
<dbReference type="Pfam" id="PF01963">
    <property type="entry name" value="TraB_PrgY_gumN"/>
    <property type="match status" value="1"/>
</dbReference>
<gene>
    <name evidence="2" type="ORF">CSSPJE1EN2_LOCUS15967</name>
</gene>
<proteinExistence type="predicted"/>
<sequence>MARSCCCSHTQFSVSSSRLFLLSFTASAVFSPAHAHLRYRRKSQLVCSSSAIASAAAAKSRVVVDPPPEDYDFRAETRLQTVETVRTHFPQLMDLVEDGTLVVVKRAVDYVERRSDGYVEPEVVFVVGTAHMSRVSALQVTRVVNAVQPENVVVELCRSRAGIMYDVVVPAAMPITESNVANLMQGQQQQQQNPNLMSMSGDNFGSAVSRSLELGGRSALALRLLLGAMSKRISSSAGVATGEEFRAARKAAEEIGAQIVLGDRPIEITLQRAWDALRWDESLRLAMTFIQVMTASNLDASEETLEALRTDDTLSAMFKEMGHRFPSLLQPLIHERDMYLAWSLKRSKAVNGSRSVVGVVGKGHLRGIVHALMHNQEQLRFKDLVGARGSQNGGAPRRGKQINQILQNLAIETTIGGLIWWAWDSLHH</sequence>
<feature type="chain" id="PRO_5047005450" description="TraB domain-containing protein" evidence="1">
    <location>
        <begin position="36"/>
        <end position="428"/>
    </location>
</feature>
<dbReference type="PANTHER" id="PTHR21530:SF0">
    <property type="entry name" value="TRAB FAMILY PROTEIN"/>
    <property type="match status" value="1"/>
</dbReference>
<reference evidence="2" key="1">
    <citation type="submission" date="2024-03" db="EMBL/GenBank/DDBJ databases">
        <authorList>
            <consortium name="ELIXIR-Norway"/>
            <consortium name="Elixir Norway"/>
        </authorList>
    </citation>
    <scope>NUCLEOTIDE SEQUENCE</scope>
</reference>
<evidence type="ECO:0000313" key="3">
    <source>
        <dbReference type="Proteomes" id="UP001497522"/>
    </source>
</evidence>
<evidence type="ECO:0000313" key="2">
    <source>
        <dbReference type="EMBL" id="CAK9873486.1"/>
    </source>
</evidence>
<organism evidence="2 3">
    <name type="scientific">Sphagnum jensenii</name>
    <dbReference type="NCBI Taxonomy" id="128206"/>
    <lineage>
        <taxon>Eukaryota</taxon>
        <taxon>Viridiplantae</taxon>
        <taxon>Streptophyta</taxon>
        <taxon>Embryophyta</taxon>
        <taxon>Bryophyta</taxon>
        <taxon>Sphagnophytina</taxon>
        <taxon>Sphagnopsida</taxon>
        <taxon>Sphagnales</taxon>
        <taxon>Sphagnaceae</taxon>
        <taxon>Sphagnum</taxon>
    </lineage>
</organism>
<dbReference type="CDD" id="cd14726">
    <property type="entry name" value="TraB_PrgY-like"/>
    <property type="match status" value="1"/>
</dbReference>
<feature type="signal peptide" evidence="1">
    <location>
        <begin position="1"/>
        <end position="35"/>
    </location>
</feature>
<dbReference type="EMBL" id="OZ023704">
    <property type="protein sequence ID" value="CAK9873486.1"/>
    <property type="molecule type" value="Genomic_DNA"/>
</dbReference>
<dbReference type="InterPro" id="IPR046345">
    <property type="entry name" value="TraB_PrgY-like"/>
</dbReference>
<keyword evidence="3" id="KW-1185">Reference proteome</keyword>
<dbReference type="PANTHER" id="PTHR21530">
    <property type="entry name" value="PHEROMONE SHUTDOWN PROTEIN"/>
    <property type="match status" value="1"/>
</dbReference>
<evidence type="ECO:0008006" key="4">
    <source>
        <dbReference type="Google" id="ProtNLM"/>
    </source>
</evidence>
<protein>
    <recommendedName>
        <fullName evidence="4">TraB domain-containing protein</fullName>
    </recommendedName>
</protein>
<dbReference type="Proteomes" id="UP001497522">
    <property type="component" value="Chromosome 3"/>
</dbReference>